<dbReference type="EMBL" id="CM046398">
    <property type="protein sequence ID" value="KAI8530288.1"/>
    <property type="molecule type" value="Genomic_DNA"/>
</dbReference>
<sequence>MADNGNNGGGGDVVDHPADEGVPMETEIEMQQPTRAVEGVGAVVTGGSNGDQGQQQKVGDESVRRMLEDEPRASEKIGAVEPVVEALDSSTAVEGSIMIGGDSGGAGGSGASGDDVGSSGSPPRDLAKGKGVTGVEEEITEVRVEYREEDVLFWRAEGSSSHRPVTNKTSQSS</sequence>
<evidence type="ECO:0000313" key="2">
    <source>
        <dbReference type="Proteomes" id="UP001062846"/>
    </source>
</evidence>
<organism evidence="1 2">
    <name type="scientific">Rhododendron molle</name>
    <name type="common">Chinese azalea</name>
    <name type="synonym">Azalea mollis</name>
    <dbReference type="NCBI Taxonomy" id="49168"/>
    <lineage>
        <taxon>Eukaryota</taxon>
        <taxon>Viridiplantae</taxon>
        <taxon>Streptophyta</taxon>
        <taxon>Embryophyta</taxon>
        <taxon>Tracheophyta</taxon>
        <taxon>Spermatophyta</taxon>
        <taxon>Magnoliopsida</taxon>
        <taxon>eudicotyledons</taxon>
        <taxon>Gunneridae</taxon>
        <taxon>Pentapetalae</taxon>
        <taxon>asterids</taxon>
        <taxon>Ericales</taxon>
        <taxon>Ericaceae</taxon>
        <taxon>Ericoideae</taxon>
        <taxon>Rhodoreae</taxon>
        <taxon>Rhododendron</taxon>
    </lineage>
</organism>
<keyword evidence="2" id="KW-1185">Reference proteome</keyword>
<gene>
    <name evidence="1" type="ORF">RHMOL_Rhmol11G0045100</name>
</gene>
<comment type="caution">
    <text evidence="1">The sequence shown here is derived from an EMBL/GenBank/DDBJ whole genome shotgun (WGS) entry which is preliminary data.</text>
</comment>
<proteinExistence type="predicted"/>
<accession>A0ACC0LQ34</accession>
<reference evidence="1" key="1">
    <citation type="submission" date="2022-02" db="EMBL/GenBank/DDBJ databases">
        <title>Plant Genome Project.</title>
        <authorList>
            <person name="Zhang R.-G."/>
        </authorList>
    </citation>
    <scope>NUCLEOTIDE SEQUENCE</scope>
    <source>
        <strain evidence="1">AT1</strain>
    </source>
</reference>
<name>A0ACC0LQ34_RHOML</name>
<protein>
    <submittedName>
        <fullName evidence="1">Uncharacterized protein</fullName>
    </submittedName>
</protein>
<dbReference type="Proteomes" id="UP001062846">
    <property type="component" value="Chromosome 11"/>
</dbReference>
<evidence type="ECO:0000313" key="1">
    <source>
        <dbReference type="EMBL" id="KAI8530288.1"/>
    </source>
</evidence>